<reference evidence="2 3" key="1">
    <citation type="submission" date="2018-04" db="EMBL/GenBank/DDBJ databases">
        <authorList>
            <person name="Zhang X."/>
            <person name="Yuan J."/>
            <person name="Li F."/>
            <person name="Xiang J."/>
        </authorList>
    </citation>
    <scope>NUCLEOTIDE SEQUENCE [LARGE SCALE GENOMIC DNA]</scope>
    <source>
        <tissue evidence="2">Muscle</tissue>
    </source>
</reference>
<reference evidence="2 3" key="2">
    <citation type="submission" date="2019-01" db="EMBL/GenBank/DDBJ databases">
        <title>The decoding of complex shrimp genome reveals the adaptation for benthos swimmer, frequently molting mechanism and breeding impact on genome.</title>
        <authorList>
            <person name="Sun Y."/>
            <person name="Gao Y."/>
            <person name="Yu Y."/>
        </authorList>
    </citation>
    <scope>NUCLEOTIDE SEQUENCE [LARGE SCALE GENOMIC DNA]</scope>
    <source>
        <tissue evidence="2">Muscle</tissue>
    </source>
</reference>
<feature type="compositionally biased region" description="Basic and acidic residues" evidence="1">
    <location>
        <begin position="1"/>
        <end position="12"/>
    </location>
</feature>
<protein>
    <recommendedName>
        <fullName evidence="4">Galectin</fullName>
    </recommendedName>
</protein>
<organism evidence="2 3">
    <name type="scientific">Penaeus vannamei</name>
    <name type="common">Whiteleg shrimp</name>
    <name type="synonym">Litopenaeus vannamei</name>
    <dbReference type="NCBI Taxonomy" id="6689"/>
    <lineage>
        <taxon>Eukaryota</taxon>
        <taxon>Metazoa</taxon>
        <taxon>Ecdysozoa</taxon>
        <taxon>Arthropoda</taxon>
        <taxon>Crustacea</taxon>
        <taxon>Multicrustacea</taxon>
        <taxon>Malacostraca</taxon>
        <taxon>Eumalacostraca</taxon>
        <taxon>Eucarida</taxon>
        <taxon>Decapoda</taxon>
        <taxon>Dendrobranchiata</taxon>
        <taxon>Penaeoidea</taxon>
        <taxon>Penaeidae</taxon>
        <taxon>Penaeus</taxon>
    </lineage>
</organism>
<sequence length="391" mass="44412">MATKRYGEDFASRKSFATTSGLQGRTPAQHRLEQWVEWDRTPPHASRPPPSDPSLRNVPSKGMNGLRVRAGPTCSDRDLFECKSNRCSLSSGGIRDMVTSTQAGVLSWFAEDASPGEELQADEPDSDEESDAGDSQVKRLVEAMHGSFVELATKRNTWYDRYDVLAQQAANNSRGRHAHHLEHIHGQECVAEDRVAAARRAQVYDPLRDDQTPPSACAHHVLTQDQDFTIEAILSLTTEANVGFRLMWDHDGAFDWDQDDIFFSLHLRRFHPDNDREVVMNDKYDGRWTSDATFVSSEYWPDIKPGQKFEVIVTKKGSCFVVLIWPGEDIYVQLPKPMGYTYRFCPKVSEWGGRPLRIVLNEDNPFSGEVRVHALTWYPTPPVTSKPWQHH</sequence>
<dbReference type="AlphaFoldDB" id="A0A423TL40"/>
<gene>
    <name evidence="2" type="ORF">C7M84_004209</name>
</gene>
<accession>A0A423TL40</accession>
<proteinExistence type="predicted"/>
<evidence type="ECO:0000256" key="1">
    <source>
        <dbReference type="SAM" id="MobiDB-lite"/>
    </source>
</evidence>
<evidence type="ECO:0000313" key="2">
    <source>
        <dbReference type="EMBL" id="ROT77180.1"/>
    </source>
</evidence>
<feature type="region of interest" description="Disordered" evidence="1">
    <location>
        <begin position="1"/>
        <end position="70"/>
    </location>
</feature>
<dbReference type="EMBL" id="QCYY01001562">
    <property type="protein sequence ID" value="ROT77180.1"/>
    <property type="molecule type" value="Genomic_DNA"/>
</dbReference>
<name>A0A423TL40_PENVA</name>
<keyword evidence="3" id="KW-1185">Reference proteome</keyword>
<evidence type="ECO:0000313" key="3">
    <source>
        <dbReference type="Proteomes" id="UP000283509"/>
    </source>
</evidence>
<feature type="compositionally biased region" description="Basic and acidic residues" evidence="1">
    <location>
        <begin position="30"/>
        <end position="42"/>
    </location>
</feature>
<comment type="caution">
    <text evidence="2">The sequence shown here is derived from an EMBL/GenBank/DDBJ whole genome shotgun (WGS) entry which is preliminary data.</text>
</comment>
<dbReference type="OrthoDB" id="6357741at2759"/>
<dbReference type="Proteomes" id="UP000283509">
    <property type="component" value="Unassembled WGS sequence"/>
</dbReference>
<feature type="region of interest" description="Disordered" evidence="1">
    <location>
        <begin position="113"/>
        <end position="134"/>
    </location>
</feature>
<feature type="compositionally biased region" description="Acidic residues" evidence="1">
    <location>
        <begin position="119"/>
        <end position="132"/>
    </location>
</feature>
<evidence type="ECO:0008006" key="4">
    <source>
        <dbReference type="Google" id="ProtNLM"/>
    </source>
</evidence>